<feature type="region of interest" description="Disordered" evidence="1">
    <location>
        <begin position="1"/>
        <end position="23"/>
    </location>
</feature>
<evidence type="ECO:0000313" key="3">
    <source>
        <dbReference type="Proteomes" id="UP001153069"/>
    </source>
</evidence>
<reference evidence="2" key="1">
    <citation type="submission" date="2020-06" db="EMBL/GenBank/DDBJ databases">
        <authorList>
            <consortium name="Plant Systems Biology data submission"/>
        </authorList>
    </citation>
    <scope>NUCLEOTIDE SEQUENCE</scope>
    <source>
        <strain evidence="2">D6</strain>
    </source>
</reference>
<evidence type="ECO:0000256" key="1">
    <source>
        <dbReference type="SAM" id="MobiDB-lite"/>
    </source>
</evidence>
<protein>
    <submittedName>
        <fullName evidence="2">Uncharacterized protein</fullName>
    </submittedName>
</protein>
<feature type="compositionally biased region" description="Basic residues" evidence="1">
    <location>
        <begin position="74"/>
        <end position="91"/>
    </location>
</feature>
<proteinExistence type="predicted"/>
<dbReference type="EMBL" id="CAICTM010001795">
    <property type="protein sequence ID" value="CAB9526226.1"/>
    <property type="molecule type" value="Genomic_DNA"/>
</dbReference>
<dbReference type="AlphaFoldDB" id="A0A9N8HUC8"/>
<feature type="region of interest" description="Disordered" evidence="1">
    <location>
        <begin position="72"/>
        <end position="91"/>
    </location>
</feature>
<gene>
    <name evidence="2" type="ORF">SEMRO_1797_G298170.1</name>
</gene>
<organism evidence="2 3">
    <name type="scientific">Seminavis robusta</name>
    <dbReference type="NCBI Taxonomy" id="568900"/>
    <lineage>
        <taxon>Eukaryota</taxon>
        <taxon>Sar</taxon>
        <taxon>Stramenopiles</taxon>
        <taxon>Ochrophyta</taxon>
        <taxon>Bacillariophyta</taxon>
        <taxon>Bacillariophyceae</taxon>
        <taxon>Bacillariophycidae</taxon>
        <taxon>Naviculales</taxon>
        <taxon>Naviculaceae</taxon>
        <taxon>Seminavis</taxon>
    </lineage>
</organism>
<comment type="caution">
    <text evidence="2">The sequence shown here is derived from an EMBL/GenBank/DDBJ whole genome shotgun (WGS) entry which is preliminary data.</text>
</comment>
<accession>A0A9N8HUC8</accession>
<evidence type="ECO:0000313" key="2">
    <source>
        <dbReference type="EMBL" id="CAB9526226.1"/>
    </source>
</evidence>
<name>A0A9N8HUC8_9STRA</name>
<sequence>MDHRHTTNQCESHRPKPTQSVPRQVFDSLYDSNQAPRTVAMAPRRPTPVFWSQNSAFAVFKDERPKLYVDTRLRPTKSGKKSSKKWPRAPRATHHKMFWNLTIAQMNSDDSDETCSNVLKELDINTVPVPTPMPFHNNSGGI</sequence>
<dbReference type="Proteomes" id="UP001153069">
    <property type="component" value="Unassembled WGS sequence"/>
</dbReference>
<keyword evidence="3" id="KW-1185">Reference proteome</keyword>